<proteinExistence type="predicted"/>
<feature type="compositionally biased region" description="Gly residues" evidence="1">
    <location>
        <begin position="27"/>
        <end position="40"/>
    </location>
</feature>
<keyword evidence="3" id="KW-1185">Reference proteome</keyword>
<reference evidence="3" key="1">
    <citation type="journal article" date="2019" name="Int. J. Syst. Evol. Microbiol.">
        <title>The Global Catalogue of Microorganisms (GCM) 10K type strain sequencing project: providing services to taxonomists for standard genome sequencing and annotation.</title>
        <authorList>
            <consortium name="The Broad Institute Genomics Platform"/>
            <consortium name="The Broad Institute Genome Sequencing Center for Infectious Disease"/>
            <person name="Wu L."/>
            <person name="Ma J."/>
        </authorList>
    </citation>
    <scope>NUCLEOTIDE SEQUENCE [LARGE SCALE GENOMIC DNA]</scope>
    <source>
        <strain evidence="3">JCM 16961</strain>
    </source>
</reference>
<dbReference type="Proteomes" id="UP001501536">
    <property type="component" value="Unassembled WGS sequence"/>
</dbReference>
<sequence length="77" mass="8150">MSPGRVAGGEVEEESEEVMRRFRGWGPVRGAGSEGDGDGAGTPLCAASPSHPSMEPRGTRRNNGVDDVGVRYPRRVP</sequence>
<protein>
    <submittedName>
        <fullName evidence="2">Uncharacterized protein</fullName>
    </submittedName>
</protein>
<gene>
    <name evidence="2" type="ORF">GCM10022377_22330</name>
</gene>
<accession>A0ABP7DU33</accession>
<evidence type="ECO:0000313" key="3">
    <source>
        <dbReference type="Proteomes" id="UP001501536"/>
    </source>
</evidence>
<dbReference type="EMBL" id="BAABCJ010000005">
    <property type="protein sequence ID" value="GAA3708027.1"/>
    <property type="molecule type" value="Genomic_DNA"/>
</dbReference>
<name>A0ABP7DU33_9MICC</name>
<feature type="region of interest" description="Disordered" evidence="1">
    <location>
        <begin position="1"/>
        <end position="77"/>
    </location>
</feature>
<evidence type="ECO:0000313" key="2">
    <source>
        <dbReference type="EMBL" id="GAA3708027.1"/>
    </source>
</evidence>
<organism evidence="2 3">
    <name type="scientific">Zhihengliuella alba</name>
    <dbReference type="NCBI Taxonomy" id="547018"/>
    <lineage>
        <taxon>Bacteria</taxon>
        <taxon>Bacillati</taxon>
        <taxon>Actinomycetota</taxon>
        <taxon>Actinomycetes</taxon>
        <taxon>Micrococcales</taxon>
        <taxon>Micrococcaceae</taxon>
        <taxon>Zhihengliuella</taxon>
    </lineage>
</organism>
<comment type="caution">
    <text evidence="2">The sequence shown here is derived from an EMBL/GenBank/DDBJ whole genome shotgun (WGS) entry which is preliminary data.</text>
</comment>
<evidence type="ECO:0000256" key="1">
    <source>
        <dbReference type="SAM" id="MobiDB-lite"/>
    </source>
</evidence>